<dbReference type="InterPro" id="IPR000620">
    <property type="entry name" value="EamA_dom"/>
</dbReference>
<accession>D5EDI7</accession>
<feature type="transmembrane region" description="Helical" evidence="1">
    <location>
        <begin position="80"/>
        <end position="100"/>
    </location>
</feature>
<feature type="transmembrane region" description="Helical" evidence="1">
    <location>
        <begin position="20"/>
        <end position="40"/>
    </location>
</feature>
<dbReference type="PANTHER" id="PTHR22911:SF137">
    <property type="entry name" value="SOLUTE CARRIER FAMILY 35 MEMBER G2-RELATED"/>
    <property type="match status" value="1"/>
</dbReference>
<protein>
    <recommendedName>
        <fullName evidence="2">EamA domain-containing protein</fullName>
    </recommendedName>
</protein>
<keyword evidence="1" id="KW-1133">Transmembrane helix</keyword>
<feature type="transmembrane region" description="Helical" evidence="1">
    <location>
        <begin position="46"/>
        <end position="68"/>
    </location>
</feature>
<evidence type="ECO:0000256" key="1">
    <source>
        <dbReference type="SAM" id="Phobius"/>
    </source>
</evidence>
<feature type="transmembrane region" description="Helical" evidence="1">
    <location>
        <begin position="253"/>
        <end position="273"/>
    </location>
</feature>
<name>D5EDI7_AMICL</name>
<dbReference type="SUPFAM" id="SSF103481">
    <property type="entry name" value="Multidrug resistance efflux transporter EmrE"/>
    <property type="match status" value="2"/>
</dbReference>
<evidence type="ECO:0000259" key="2">
    <source>
        <dbReference type="Pfam" id="PF00892"/>
    </source>
</evidence>
<keyword evidence="1" id="KW-0812">Transmembrane</keyword>
<feature type="transmembrane region" description="Helical" evidence="1">
    <location>
        <begin position="106"/>
        <end position="129"/>
    </location>
</feature>
<organism evidence="3 4">
    <name type="scientific">Aminobacterium colombiense (strain DSM 12261 / ALA-1)</name>
    <dbReference type="NCBI Taxonomy" id="572547"/>
    <lineage>
        <taxon>Bacteria</taxon>
        <taxon>Thermotogati</taxon>
        <taxon>Synergistota</taxon>
        <taxon>Synergistia</taxon>
        <taxon>Synergistales</taxon>
        <taxon>Aminobacteriaceae</taxon>
        <taxon>Aminobacterium</taxon>
    </lineage>
</organism>
<evidence type="ECO:0000313" key="4">
    <source>
        <dbReference type="Proteomes" id="UP000002366"/>
    </source>
</evidence>
<feature type="transmembrane region" description="Helical" evidence="1">
    <location>
        <begin position="193"/>
        <end position="213"/>
    </location>
</feature>
<dbReference type="Pfam" id="PF00892">
    <property type="entry name" value="EamA"/>
    <property type="match status" value="2"/>
</dbReference>
<gene>
    <name evidence="3" type="ordered locus">Amico_0480</name>
</gene>
<dbReference type="STRING" id="572547.Amico_0480"/>
<dbReference type="InterPro" id="IPR037185">
    <property type="entry name" value="EmrE-like"/>
</dbReference>
<dbReference type="eggNOG" id="COG0697">
    <property type="taxonomic scope" value="Bacteria"/>
</dbReference>
<keyword evidence="4" id="KW-1185">Reference proteome</keyword>
<dbReference type="RefSeq" id="WP_013047885.1">
    <property type="nucleotide sequence ID" value="NC_014011.1"/>
</dbReference>
<dbReference type="AlphaFoldDB" id="D5EDI7"/>
<sequence>MNNATNTQQSKLPDHYKGAAAALLSAFLFGFIPILAVSAYKKGITVMTFHFMRFIIASIALFCLLYFQKGHQVVMVGKKNFLQLFVLGGILFTLTSFSYFSSFQYIPASMAALIFYSYPALVAIGSLYVNKEPLTTKIILSITLSTVGLIFLSGKIDASVSMKGVLLAGFAALSYTSYILYGNSLMKKTPYQVVVAFVCFFSAVSFFIVGKATHNLILPHTTSTWLLFCIISLVSLSGFLAFFLGVKLTTPSIAAILSMAEPLVTVVLSLLIFKEYLTILQYLGGILVLAGSFLALKACALR</sequence>
<dbReference type="PANTHER" id="PTHR22911">
    <property type="entry name" value="ACYL-MALONYL CONDENSING ENZYME-RELATED"/>
    <property type="match status" value="1"/>
</dbReference>
<dbReference type="KEGG" id="aco:Amico_0480"/>
<feature type="domain" description="EamA" evidence="2">
    <location>
        <begin position="17"/>
        <end position="153"/>
    </location>
</feature>
<feature type="transmembrane region" description="Helical" evidence="1">
    <location>
        <begin position="162"/>
        <end position="181"/>
    </location>
</feature>
<dbReference type="EMBL" id="CP001997">
    <property type="protein sequence ID" value="ADE56619.1"/>
    <property type="molecule type" value="Genomic_DNA"/>
</dbReference>
<dbReference type="OrthoDB" id="4350at2"/>
<keyword evidence="1" id="KW-0472">Membrane</keyword>
<feature type="transmembrane region" description="Helical" evidence="1">
    <location>
        <begin position="279"/>
        <end position="300"/>
    </location>
</feature>
<dbReference type="Proteomes" id="UP000002366">
    <property type="component" value="Chromosome"/>
</dbReference>
<feature type="domain" description="EamA" evidence="2">
    <location>
        <begin position="162"/>
        <end position="295"/>
    </location>
</feature>
<feature type="transmembrane region" description="Helical" evidence="1">
    <location>
        <begin position="225"/>
        <end position="246"/>
    </location>
</feature>
<feature type="transmembrane region" description="Helical" evidence="1">
    <location>
        <begin position="138"/>
        <end position="156"/>
    </location>
</feature>
<dbReference type="GO" id="GO:0016020">
    <property type="term" value="C:membrane"/>
    <property type="evidence" value="ECO:0007669"/>
    <property type="project" value="InterPro"/>
</dbReference>
<proteinExistence type="predicted"/>
<dbReference type="HOGENOM" id="CLU_033863_9_3_0"/>
<evidence type="ECO:0000313" key="3">
    <source>
        <dbReference type="EMBL" id="ADE56619.1"/>
    </source>
</evidence>
<reference evidence="3 4" key="1">
    <citation type="journal article" date="2010" name="Stand. Genomic Sci.">
        <title>Complete genome sequence of Aminobacterium colombiense type strain (ALA-1).</title>
        <authorList>
            <person name="Chertkov O."/>
            <person name="Sikorski J."/>
            <person name="Brambilla E."/>
            <person name="Lapidus A."/>
            <person name="Copeland A."/>
            <person name="Glavina Del Rio T."/>
            <person name="Nolan M."/>
            <person name="Lucas S."/>
            <person name="Tice H."/>
            <person name="Cheng J.F."/>
            <person name="Han C."/>
            <person name="Detter J.C."/>
            <person name="Bruce D."/>
            <person name="Tapia R."/>
            <person name="Goodwin L."/>
            <person name="Pitluck S."/>
            <person name="Liolios K."/>
            <person name="Ivanova N."/>
            <person name="Mavromatis K."/>
            <person name="Ovchinnikova G."/>
            <person name="Pati A."/>
            <person name="Chen A."/>
            <person name="Palaniappan K."/>
            <person name="Land M."/>
            <person name="Hauser L."/>
            <person name="Chang Y.J."/>
            <person name="Jeffries C.D."/>
            <person name="Spring S."/>
            <person name="Rohde M."/>
            <person name="Goker M."/>
            <person name="Bristow J."/>
            <person name="Eisen J.A."/>
            <person name="Markowitz V."/>
            <person name="Hugenholtz P."/>
            <person name="Kyrpides N.C."/>
            <person name="Klenk H.P."/>
        </authorList>
    </citation>
    <scope>NUCLEOTIDE SEQUENCE [LARGE SCALE GENOMIC DNA]</scope>
    <source>
        <strain evidence="4">DSM 12261 / ALA-1</strain>
    </source>
</reference>